<dbReference type="Proteomes" id="UP000717515">
    <property type="component" value="Unassembled WGS sequence"/>
</dbReference>
<feature type="region of interest" description="Disordered" evidence="3">
    <location>
        <begin position="18"/>
        <end position="56"/>
    </location>
</feature>
<proteinExistence type="predicted"/>
<evidence type="ECO:0000313" key="5">
    <source>
        <dbReference type="EMBL" id="KAG9325535.1"/>
    </source>
</evidence>
<evidence type="ECO:0000313" key="6">
    <source>
        <dbReference type="Proteomes" id="UP000717515"/>
    </source>
</evidence>
<sequence length="1734" mass="191912">MCLVGLVGLVGLGILASACPGPPKLTTPPLRSGHNDAKHIRARSRQTGTRDTPAAHTARVFWMPLISRVLHPASKRKPPIGRHGSTPPSSPRQGPSPATLTAKRQPARSRANSPSSWRRKAGCLRSWISQSDQSLLGHMRPLYSSSWNVPSGHTHAQPATFSDLYPVFRHILESRKHARQRNAIPPSCCRSQTTPSPSRLTQPGAATSITVHPQLATDPWRPGLHSMLERRYTTLRPHMTTSVPRHTWSPSSSTSSSTTAAPFLSTACISSHSGPKHFHRGKGILPTPIPSRRISLEHNPRTLEDVTDMRIPEEFLPIESTKQSALPTPSTSAIKNWAKAQTALARRLFLEQNYMQALVVVDKAKEHDYLRELAKYPDAIGPKVLRWHVQDLSLVEYCCRLLSAHEAQVESLDIVDTLRRLNASVLNPAGEFKTKSWAGFWSEIEQEHDPMVNYTLAILSRSWNQLLSGTDCLTLGEALSSDQRALALAIHPFAKALVDRQLLPSTTSVLQDLAEAQAPGSGLRRTILDICILVGDHTRAARWAQLWSQRDHQDWMYQWQELETKPLLTGQLLQSNRPDLAMDLFRLTHRTTASSYGWLGDFLATVANSTLSPCSPVSFSGTHSLAQIMQFSDMDAGAFAQKKEFYKEGSWKRPDLMQAWLTGLLDRGLAVSQQYQHPVEKILWRELAMVGVLSNHITRKDVLRSLSREMLAAISQTSPSQQSAIDHLQNSRKPDSASTPYRDALTDHLDITCSVSSVSKPTSDAWTPLDDGSLEGAQLLKQSIQELMSRYHSDPDSIQSMVVAYRNLLHSVAYYSSTRLGHLGLMSLVSEFRFRSLYGADVWDKTVSAVNQKMITGSPRQRSGSKKLADLSVIQEVTDFADKHLSGQLAEMCAIAARSAENPLTRWTGQFSDWYMAVTGSSDQTKHMARSLHFTKQPAAGSYPYQQAMQLLLHHQEYDLAAMLHSQVYKLGGTRKTGKKQHVARLAQADLGRLVHALAATSSDPKSLEMAQWIVDQHLEKETQLKESDANAEQNHTTRVLNIEIATMLAGGWSRRAEFSNVRHVTDTMQKYGVQPNMVFYNTLLKALIDLSPFSKYGRRTMGSGNQSGMRELGRAMMIRQMIHSKNRMGDSVVSEEKPMETMHALSQGWDLFQSLVSKSLRRTPQDRSALDLGLDSPLILKELIAQARPSTTELDPSGFANADTDELFRPDAFTFSILLGAFARRGEIEPISELFVEMKQLGLEPDTAICTILANAFAKKGDLKSVDRVVQEARHRNLDAGLYLANVVLDGLVEAQVSASKIRESLDRMIVKATEAEREDEAEVSVAKIGQATTALPPSAPRHNAKYVGTHHHQRLARTSGSSSWSSSSSGSKLPGHDLGVDAISLTTVIKHHARQGDLQSAQDVFQTMLQAGFVPNGRVYALLLGASIRKKDIAAGLSTIRAMRTHSMLFPDAKAWKGLLRCALDMEQHHRVSEAGQQQQHPRQRSVKGSRREGTIGIPSFIYDGSSTTTTTTTTLGDNDDGVVVPTSGLVQSVLKELSLVLLEIRMAGSLPALKPIGCESTRPDKNSGVGVKEYLSSILTSSWLSLSSNKKTTRQHEVRASAEDGRHVGVCHPVVKSQNGLLRRLLDHFLQGSDAAKVAAASRGRGGRGREGGVEKRGTAVVGWREPVEEEEEEEVQRRCDQAIWLVRMVEANRIDLGDRWKWDVVVRRVHALTGESTASIVERLNKRRKE</sequence>
<dbReference type="NCBIfam" id="TIGR00756">
    <property type="entry name" value="PPR"/>
    <property type="match status" value="2"/>
</dbReference>
<organism evidence="5 6">
    <name type="scientific">Mortierella alpina</name>
    <name type="common">Oleaginous fungus</name>
    <name type="synonym">Mortierella renispora</name>
    <dbReference type="NCBI Taxonomy" id="64518"/>
    <lineage>
        <taxon>Eukaryota</taxon>
        <taxon>Fungi</taxon>
        <taxon>Fungi incertae sedis</taxon>
        <taxon>Mucoromycota</taxon>
        <taxon>Mortierellomycotina</taxon>
        <taxon>Mortierellomycetes</taxon>
        <taxon>Mortierellales</taxon>
        <taxon>Mortierellaceae</taxon>
        <taxon>Mortierella</taxon>
    </lineage>
</organism>
<dbReference type="InterPro" id="IPR011990">
    <property type="entry name" value="TPR-like_helical_dom_sf"/>
</dbReference>
<keyword evidence="1" id="KW-0677">Repeat</keyword>
<feature type="region of interest" description="Disordered" evidence="3">
    <location>
        <begin position="1473"/>
        <end position="1493"/>
    </location>
</feature>
<dbReference type="InterPro" id="IPR051222">
    <property type="entry name" value="PPR/CCM1_RNA-binding"/>
</dbReference>
<protein>
    <recommendedName>
        <fullName evidence="7">Pentacotripeptide-repeat region of PRORP domain-containing protein</fullName>
    </recommendedName>
</protein>
<dbReference type="EMBL" id="JAIFTL010000038">
    <property type="protein sequence ID" value="KAG9325535.1"/>
    <property type="molecule type" value="Genomic_DNA"/>
</dbReference>
<feature type="repeat" description="PPR" evidence="2">
    <location>
        <begin position="1383"/>
        <end position="1417"/>
    </location>
</feature>
<gene>
    <name evidence="5" type="ORF">KVV02_007360</name>
</gene>
<feature type="compositionally biased region" description="Polar residues" evidence="3">
    <location>
        <begin position="715"/>
        <end position="724"/>
    </location>
</feature>
<feature type="region of interest" description="Disordered" evidence="3">
    <location>
        <begin position="1352"/>
        <end position="1377"/>
    </location>
</feature>
<keyword evidence="4" id="KW-0732">Signal</keyword>
<comment type="caution">
    <text evidence="5">The sequence shown here is derived from an EMBL/GenBank/DDBJ whole genome shotgun (WGS) entry which is preliminary data.</text>
</comment>
<dbReference type="InterPro" id="IPR002885">
    <property type="entry name" value="PPR_rpt"/>
</dbReference>
<evidence type="ECO:0000256" key="2">
    <source>
        <dbReference type="PROSITE-ProRule" id="PRU00708"/>
    </source>
</evidence>
<feature type="repeat" description="PPR" evidence="2">
    <location>
        <begin position="1212"/>
        <end position="1246"/>
    </location>
</feature>
<feature type="chain" id="PRO_5040296955" description="Pentacotripeptide-repeat region of PRORP domain-containing protein" evidence="4">
    <location>
        <begin position="19"/>
        <end position="1734"/>
    </location>
</feature>
<reference evidence="5" key="1">
    <citation type="submission" date="2021-07" db="EMBL/GenBank/DDBJ databases">
        <title>Draft genome of Mortierella alpina, strain LL118, isolated from an aspen leaf litter sample.</title>
        <authorList>
            <person name="Yang S."/>
            <person name="Vinatzer B.A."/>
        </authorList>
    </citation>
    <scope>NUCLEOTIDE SEQUENCE</scope>
    <source>
        <strain evidence="5">LL118</strain>
    </source>
</reference>
<dbReference type="PANTHER" id="PTHR47942:SF63">
    <property type="entry name" value="PENTATRICOPEPTIDE REPEAT-CONTAINING PROTEIN"/>
    <property type="match status" value="1"/>
</dbReference>
<evidence type="ECO:0000256" key="3">
    <source>
        <dbReference type="SAM" id="MobiDB-lite"/>
    </source>
</evidence>
<accession>A0A9P8A868</accession>
<dbReference type="PANTHER" id="PTHR47942">
    <property type="entry name" value="TETRATRICOPEPTIDE REPEAT (TPR)-LIKE SUPERFAMILY PROTEIN-RELATED"/>
    <property type="match status" value="1"/>
</dbReference>
<feature type="compositionally biased region" description="Low complexity" evidence="3">
    <location>
        <begin position="1361"/>
        <end position="1373"/>
    </location>
</feature>
<feature type="signal peptide" evidence="4">
    <location>
        <begin position="1"/>
        <end position="18"/>
    </location>
</feature>
<feature type="region of interest" description="Disordered" evidence="3">
    <location>
        <begin position="177"/>
        <end position="203"/>
    </location>
</feature>
<dbReference type="PROSITE" id="PS51375">
    <property type="entry name" value="PPR"/>
    <property type="match status" value="2"/>
</dbReference>
<feature type="compositionally biased region" description="Polar residues" evidence="3">
    <location>
        <begin position="189"/>
        <end position="203"/>
    </location>
</feature>
<name>A0A9P8A868_MORAP</name>
<feature type="region of interest" description="Disordered" evidence="3">
    <location>
        <begin position="72"/>
        <end position="118"/>
    </location>
</feature>
<evidence type="ECO:0008006" key="7">
    <source>
        <dbReference type="Google" id="ProtNLM"/>
    </source>
</evidence>
<evidence type="ECO:0000256" key="4">
    <source>
        <dbReference type="SAM" id="SignalP"/>
    </source>
</evidence>
<dbReference type="Gene3D" id="1.25.40.10">
    <property type="entry name" value="Tetratricopeptide repeat domain"/>
    <property type="match status" value="2"/>
</dbReference>
<dbReference type="Pfam" id="PF01535">
    <property type="entry name" value="PPR"/>
    <property type="match status" value="2"/>
</dbReference>
<evidence type="ECO:0000256" key="1">
    <source>
        <dbReference type="ARBA" id="ARBA00022737"/>
    </source>
</evidence>
<feature type="region of interest" description="Disordered" evidence="3">
    <location>
        <begin position="715"/>
        <end position="741"/>
    </location>
</feature>